<gene>
    <name evidence="1" type="ORF">CLOSTASPAR_06285</name>
</gene>
<dbReference type="Pfam" id="PF20765">
    <property type="entry name" value="Phage_tail_terminator_8"/>
    <property type="match status" value="1"/>
</dbReference>
<organism evidence="1 2">
    <name type="scientific">[Clostridium] asparagiforme DSM 15981</name>
    <dbReference type="NCBI Taxonomy" id="518636"/>
    <lineage>
        <taxon>Bacteria</taxon>
        <taxon>Bacillati</taxon>
        <taxon>Bacillota</taxon>
        <taxon>Clostridia</taxon>
        <taxon>Lachnospirales</taxon>
        <taxon>Lachnospiraceae</taxon>
        <taxon>Enterocloster</taxon>
    </lineage>
</organism>
<evidence type="ECO:0000313" key="2">
    <source>
        <dbReference type="Proteomes" id="UP000004756"/>
    </source>
</evidence>
<accession>C0DAI2</accession>
<evidence type="ECO:0008006" key="3">
    <source>
        <dbReference type="Google" id="ProtNLM"/>
    </source>
</evidence>
<dbReference type="RefSeq" id="WP_007718957.1">
    <property type="nucleotide sequence ID" value="NZ_CP102272.1"/>
</dbReference>
<dbReference type="Proteomes" id="UP000004756">
    <property type="component" value="Unassembled WGS sequence"/>
</dbReference>
<reference evidence="1 2" key="1">
    <citation type="submission" date="2009-01" db="EMBL/GenBank/DDBJ databases">
        <authorList>
            <person name="Fulton L."/>
            <person name="Clifton S."/>
            <person name="Fulton B."/>
            <person name="Xu J."/>
            <person name="Minx P."/>
            <person name="Pepin K.H."/>
            <person name="Johnson M."/>
            <person name="Bhonagiri V."/>
            <person name="Nash W.E."/>
            <person name="Mardis E.R."/>
            <person name="Wilson R.K."/>
        </authorList>
    </citation>
    <scope>NUCLEOTIDE SEQUENCE [LARGE SCALE GENOMIC DNA]</scope>
    <source>
        <strain evidence="1 2">DSM 15981</strain>
    </source>
</reference>
<keyword evidence="2" id="KW-1185">Reference proteome</keyword>
<name>C0DAI2_9FIRM</name>
<reference evidence="1 2" key="2">
    <citation type="submission" date="2009-02" db="EMBL/GenBank/DDBJ databases">
        <title>Draft genome sequence of Clostridium asparagiforme (DSM 15981).</title>
        <authorList>
            <person name="Sudarsanam P."/>
            <person name="Ley R."/>
            <person name="Guruge J."/>
            <person name="Turnbaugh P.J."/>
            <person name="Mahowald M."/>
            <person name="Liep D."/>
            <person name="Gordon J."/>
        </authorList>
    </citation>
    <scope>NUCLEOTIDE SEQUENCE [LARGE SCALE GENOMIC DNA]</scope>
    <source>
        <strain evidence="1 2">DSM 15981</strain>
    </source>
</reference>
<comment type="caution">
    <text evidence="1">The sequence shown here is derived from an EMBL/GenBank/DDBJ whole genome shotgun (WGS) entry which is preliminary data.</text>
</comment>
<dbReference type="EMBL" id="ACCJ01000535">
    <property type="protein sequence ID" value="EEG51698.1"/>
    <property type="molecule type" value="Genomic_DNA"/>
</dbReference>
<sequence>MINSIIESISISLNAEFGDEYTTYTESVEQGLNEPCFFVFCINPTNRVFLGKRYFRENQFCIQYFPADKDRAKEECNAVAERLFSCLEYITVTGDLVRGTKMKYEVVDGVLNFFVNYDLFVYKVADSIPMEDLSQDVTVKG</sequence>
<dbReference type="InterPro" id="IPR049254">
    <property type="entry name" value="Phage_tail_terminator"/>
</dbReference>
<proteinExistence type="predicted"/>
<dbReference type="HOGENOM" id="CLU_136731_0_0_9"/>
<protein>
    <recommendedName>
        <fullName evidence="3">Phage protein</fullName>
    </recommendedName>
</protein>
<evidence type="ECO:0000313" key="1">
    <source>
        <dbReference type="EMBL" id="EEG51698.1"/>
    </source>
</evidence>
<dbReference type="AlphaFoldDB" id="C0DAI2"/>